<name>A0ABY6L4F5_9ARAC</name>
<sequence>MWSQGCQEKVDPFIQNPPAWSALRSSDYGYTRLAVVNSTHLYFEQVSDDQVVQAMIIIVASKWRLLLLTWSQGCQEKVDPFIQNPPAWSALRSSDYGYTRLAVVNSTHLYFEQVSDDQVLYIQSVCCVSPYNLR</sequence>
<evidence type="ECO:0000313" key="3">
    <source>
        <dbReference type="Proteomes" id="UP001235939"/>
    </source>
</evidence>
<dbReference type="Gene3D" id="3.60.21.10">
    <property type="match status" value="2"/>
</dbReference>
<gene>
    <name evidence="2" type="ORF">LAZ67_12000393</name>
</gene>
<dbReference type="Proteomes" id="UP001235939">
    <property type="component" value="Chromosome 12"/>
</dbReference>
<proteinExistence type="predicted"/>
<protein>
    <submittedName>
        <fullName evidence="2">ACP7</fullName>
    </submittedName>
</protein>
<dbReference type="InterPro" id="IPR029052">
    <property type="entry name" value="Metallo-depent_PP-like"/>
</dbReference>
<keyword evidence="3" id="KW-1185">Reference proteome</keyword>
<dbReference type="InterPro" id="IPR025733">
    <property type="entry name" value="PAPs_C"/>
</dbReference>
<dbReference type="EMBL" id="CP092874">
    <property type="protein sequence ID" value="UYV74645.1"/>
    <property type="molecule type" value="Genomic_DNA"/>
</dbReference>
<evidence type="ECO:0000313" key="2">
    <source>
        <dbReference type="EMBL" id="UYV74645.1"/>
    </source>
</evidence>
<feature type="domain" description="Purple acid phosphatase C-terminal" evidence="1">
    <location>
        <begin position="5"/>
        <end position="50"/>
    </location>
</feature>
<organism evidence="2 3">
    <name type="scientific">Cordylochernes scorpioides</name>
    <dbReference type="NCBI Taxonomy" id="51811"/>
    <lineage>
        <taxon>Eukaryota</taxon>
        <taxon>Metazoa</taxon>
        <taxon>Ecdysozoa</taxon>
        <taxon>Arthropoda</taxon>
        <taxon>Chelicerata</taxon>
        <taxon>Arachnida</taxon>
        <taxon>Pseudoscorpiones</taxon>
        <taxon>Cheliferoidea</taxon>
        <taxon>Chernetidae</taxon>
        <taxon>Cordylochernes</taxon>
    </lineage>
</organism>
<feature type="domain" description="Purple acid phosphatase C-terminal" evidence="1">
    <location>
        <begin position="73"/>
        <end position="117"/>
    </location>
</feature>
<dbReference type="Pfam" id="PF14008">
    <property type="entry name" value="Metallophos_C"/>
    <property type="match status" value="2"/>
</dbReference>
<dbReference type="PANTHER" id="PTHR45867:SF3">
    <property type="entry name" value="ACID PHOSPHATASE TYPE 7"/>
    <property type="match status" value="1"/>
</dbReference>
<dbReference type="PANTHER" id="PTHR45867">
    <property type="entry name" value="PURPLE ACID PHOSPHATASE"/>
    <property type="match status" value="1"/>
</dbReference>
<accession>A0ABY6L4F5</accession>
<evidence type="ECO:0000259" key="1">
    <source>
        <dbReference type="Pfam" id="PF14008"/>
    </source>
</evidence>
<reference evidence="2 3" key="1">
    <citation type="submission" date="2022-01" db="EMBL/GenBank/DDBJ databases">
        <title>A chromosomal length assembly of Cordylochernes scorpioides.</title>
        <authorList>
            <person name="Zeh D."/>
            <person name="Zeh J."/>
        </authorList>
    </citation>
    <scope>NUCLEOTIDE SEQUENCE [LARGE SCALE GENOMIC DNA]</scope>
    <source>
        <strain evidence="2">IN4F17</strain>
        <tissue evidence="2">Whole Body</tissue>
    </source>
</reference>